<sequence>MPSRRLARRDPKRLTASTPRNATPASTAMVIPSSSAYPLTYASEMDVDVNQLQIASLTLDTPLTPLRRKRRVPEKPFRFLELPSELRIKVYEHYWSNAEKVLDLDPGNYKRYHKALGLVRACKQVHTEVTHLFYSSRAIRLFPTFPGKYFKSKKPLLARLKPCQRHCITSLELRLGPGWNAPPRGWTVNEALGLKQCSNLRKLTVFVECDPSDGIYEGFRRSEGFYEGFCRNLLVNVLDEIPENAAIEFEGYPGVKKSGAMMRGLLEVAAQSKRKILWGPERGWTDGPEKEKKRSTEHTAQLYENISMESYTPHNVLVLA</sequence>
<protein>
    <submittedName>
        <fullName evidence="2">Uncharacterized protein</fullName>
    </submittedName>
</protein>
<reference evidence="2 3" key="1">
    <citation type="journal article" date="2016" name="Genome Biol. Evol.">
        <title>Divergent and convergent evolution of fungal pathogenicity.</title>
        <authorList>
            <person name="Shang Y."/>
            <person name="Xiao G."/>
            <person name="Zheng P."/>
            <person name="Cen K."/>
            <person name="Zhan S."/>
            <person name="Wang C."/>
        </authorList>
    </citation>
    <scope>NUCLEOTIDE SEQUENCE [LARGE SCALE GENOMIC DNA]</scope>
    <source>
        <strain evidence="2 3">RCEF 4871</strain>
    </source>
</reference>
<keyword evidence="3" id="KW-1185">Reference proteome</keyword>
<evidence type="ECO:0000256" key="1">
    <source>
        <dbReference type="SAM" id="MobiDB-lite"/>
    </source>
</evidence>
<name>A0A167C2M3_METRR</name>
<organism evidence="2 3">
    <name type="scientific">Metarhizium rileyi (strain RCEF 4871)</name>
    <name type="common">Nomuraea rileyi</name>
    <dbReference type="NCBI Taxonomy" id="1649241"/>
    <lineage>
        <taxon>Eukaryota</taxon>
        <taxon>Fungi</taxon>
        <taxon>Dikarya</taxon>
        <taxon>Ascomycota</taxon>
        <taxon>Pezizomycotina</taxon>
        <taxon>Sordariomycetes</taxon>
        <taxon>Hypocreomycetidae</taxon>
        <taxon>Hypocreales</taxon>
        <taxon>Clavicipitaceae</taxon>
        <taxon>Metarhizium</taxon>
    </lineage>
</organism>
<gene>
    <name evidence="2" type="ORF">NOR_05793</name>
</gene>
<dbReference type="OMA" id="FDAWPSV"/>
<dbReference type="Proteomes" id="UP000243498">
    <property type="component" value="Unassembled WGS sequence"/>
</dbReference>
<comment type="caution">
    <text evidence="2">The sequence shown here is derived from an EMBL/GenBank/DDBJ whole genome shotgun (WGS) entry which is preliminary data.</text>
</comment>
<dbReference type="EMBL" id="AZHC01000018">
    <property type="protein sequence ID" value="OAA40705.1"/>
    <property type="molecule type" value="Genomic_DNA"/>
</dbReference>
<dbReference type="OrthoDB" id="5372935at2759"/>
<accession>A0A167C2M3</accession>
<feature type="region of interest" description="Disordered" evidence="1">
    <location>
        <begin position="1"/>
        <end position="25"/>
    </location>
</feature>
<evidence type="ECO:0000313" key="2">
    <source>
        <dbReference type="EMBL" id="OAA40705.1"/>
    </source>
</evidence>
<dbReference type="PANTHER" id="PTHR42085:SF2">
    <property type="entry name" value="F-BOX DOMAIN-CONTAINING PROTEIN"/>
    <property type="match status" value="1"/>
</dbReference>
<dbReference type="PANTHER" id="PTHR42085">
    <property type="entry name" value="F-BOX DOMAIN-CONTAINING PROTEIN"/>
    <property type="match status" value="1"/>
</dbReference>
<proteinExistence type="predicted"/>
<feature type="compositionally biased region" description="Polar residues" evidence="1">
    <location>
        <begin position="15"/>
        <end position="25"/>
    </location>
</feature>
<evidence type="ECO:0000313" key="3">
    <source>
        <dbReference type="Proteomes" id="UP000243498"/>
    </source>
</evidence>
<dbReference type="InterPro" id="IPR038883">
    <property type="entry name" value="AN11006-like"/>
</dbReference>
<dbReference type="AlphaFoldDB" id="A0A167C2M3"/>